<evidence type="ECO:0000313" key="1">
    <source>
        <dbReference type="EMBL" id="JAC05239.1"/>
    </source>
</evidence>
<sequence>MESYEDMEYDFGNPTYVNSSQLQHNTKNTKDIIGLTDFTNNISLTEGYEGNRPTNESSIDSALVSNLTNSTFLSTNGTNVLGLSGITNESLIFDSLPGRPNNTNLTEFNTTRFEYTTLVSQAENILDTDDSIFEEHSEEYSSESEEYFPWLIRSNALFENSRKDKAMRSAKGFTNTKYGKLNYDKGMKQLNITYKCYTVQVKGQNKVQVNKGCIAVPPKRTACELLSLKYDKETLKGCQVCLEDKCNRNNSNGLKFSFKSLLSVILVAWLLY</sequence>
<reference evidence="1" key="1">
    <citation type="submission" date="2013-07" db="EMBL/GenBank/DDBJ databases">
        <authorList>
            <person name="Geib S."/>
        </authorList>
    </citation>
    <scope>NUCLEOTIDE SEQUENCE</scope>
</reference>
<dbReference type="EMBL" id="GAMC01001317">
    <property type="protein sequence ID" value="JAC05239.1"/>
    <property type="molecule type" value="mRNA"/>
</dbReference>
<dbReference type="OrthoDB" id="8041071at2759"/>
<dbReference type="AlphaFoldDB" id="W8C659"/>
<accession>W8C659</accession>
<protein>
    <submittedName>
        <fullName evidence="1">Uncharacterized protein</fullName>
    </submittedName>
</protein>
<proteinExistence type="evidence at transcript level"/>
<name>W8C659_CERCA</name>
<reference evidence="1" key="2">
    <citation type="journal article" date="2014" name="BMC Genomics">
        <title>A genomic perspective to assessing quality of mass-reared SIT flies used in Mediterranean fruit fly (Ceratitis capitata) eradication in California.</title>
        <authorList>
            <person name="Calla B."/>
            <person name="Hall B."/>
            <person name="Hou S."/>
            <person name="Geib S.M."/>
        </authorList>
    </citation>
    <scope>NUCLEOTIDE SEQUENCE</scope>
</reference>
<organism evidence="1">
    <name type="scientific">Ceratitis capitata</name>
    <name type="common">Mediterranean fruit fly</name>
    <name type="synonym">Tephritis capitata</name>
    <dbReference type="NCBI Taxonomy" id="7213"/>
    <lineage>
        <taxon>Eukaryota</taxon>
        <taxon>Metazoa</taxon>
        <taxon>Ecdysozoa</taxon>
        <taxon>Arthropoda</taxon>
        <taxon>Hexapoda</taxon>
        <taxon>Insecta</taxon>
        <taxon>Pterygota</taxon>
        <taxon>Neoptera</taxon>
        <taxon>Endopterygota</taxon>
        <taxon>Diptera</taxon>
        <taxon>Brachycera</taxon>
        <taxon>Muscomorpha</taxon>
        <taxon>Tephritoidea</taxon>
        <taxon>Tephritidae</taxon>
        <taxon>Ceratitis</taxon>
        <taxon>Ceratitis</taxon>
    </lineage>
</organism>